<comment type="caution">
    <text evidence="1">The sequence shown here is derived from an EMBL/GenBank/DDBJ whole genome shotgun (WGS) entry which is preliminary data.</text>
</comment>
<evidence type="ECO:0000313" key="2">
    <source>
        <dbReference type="Proteomes" id="UP000831701"/>
    </source>
</evidence>
<evidence type="ECO:0000313" key="1">
    <source>
        <dbReference type="EMBL" id="KAI3361788.1"/>
    </source>
</evidence>
<dbReference type="Proteomes" id="UP000831701">
    <property type="component" value="Chromosome 15"/>
</dbReference>
<organism evidence="1 2">
    <name type="scientific">Scortum barcoo</name>
    <name type="common">barcoo grunter</name>
    <dbReference type="NCBI Taxonomy" id="214431"/>
    <lineage>
        <taxon>Eukaryota</taxon>
        <taxon>Metazoa</taxon>
        <taxon>Chordata</taxon>
        <taxon>Craniata</taxon>
        <taxon>Vertebrata</taxon>
        <taxon>Euteleostomi</taxon>
        <taxon>Actinopterygii</taxon>
        <taxon>Neopterygii</taxon>
        <taxon>Teleostei</taxon>
        <taxon>Neoteleostei</taxon>
        <taxon>Acanthomorphata</taxon>
        <taxon>Eupercaria</taxon>
        <taxon>Centrarchiformes</taxon>
        <taxon>Terapontoidei</taxon>
        <taxon>Terapontidae</taxon>
        <taxon>Scortum</taxon>
    </lineage>
</organism>
<accession>A0ACB8W1W2</accession>
<proteinExistence type="predicted"/>
<dbReference type="EMBL" id="CM041545">
    <property type="protein sequence ID" value="KAI3361788.1"/>
    <property type="molecule type" value="Genomic_DNA"/>
</dbReference>
<keyword evidence="2" id="KW-1185">Reference proteome</keyword>
<sequence>MHCYLDLIYQTWQPDSKPPPVPMAPQVVEQHHNSIRLEWFPPISGHFYNREVGSVCDKCTEGRVLLQYASNSSSPRPCAPSGHWSPREAEGPPDVEQACEPSVRTWSPNAGIEQGAVGLSECPLQGCMLQLEFAYPLVPDSLTVWVTFFIPEETALPAIHNILLLTVSGNNISLGPSNVFCDTPLTLKLDIEEEVYGVQFFTMEQHLEIDATLLASKPDCSLCKHCQPLRYRLLRHPPFTHAPRGLMLNEPSRRYIDRDVVPHVVYTYQVQTISGQSESEPSPPLVHELGAPYCGDGRIQSNASCYFSSKGEECDDMNSVNGDGCSSQCKKEPFFNCVEEPSLCYYYDGDGVCEDFERETGVRDCGLYTPSGFLDQWASTVEVSHEEKPYCSGEVAAGYPAVTKTCQSKVFDLSDGVSQYAWFPCREAHKPAWGYPNYWLKAHFSHPMVAAAVIIHLAADGTDYLDQTQCNITVQLVDTKEGIHSLGEWRLSCRTNPLVIPVSHDLSVAFYHTKAILVMFASGLVAISGVGLRSFQSFDPITISGCQSNEIYNPTGQRPCVLDTRVKRGAELSTDHHLMVSWICWRRRKLDRPGRPKRIVRVCWERLAEPSVREVFNSHLRENFSQIPREAGDIELEWTMLSACIVNEASSKLWTQGLWCLSGGSCVVTQPRTRRWTSGSKGCHQAEDESYWDMLACGTPDAVDKLVLTGQASRSPGGPGGKNSGLGGVR</sequence>
<name>A0ACB8W1W2_9TELE</name>
<gene>
    <name evidence="1" type="ORF">L3Q82_002127</name>
</gene>
<protein>
    <submittedName>
        <fullName evidence="1">Uncharacterized protein</fullName>
    </submittedName>
</protein>
<reference evidence="1" key="1">
    <citation type="submission" date="2022-04" db="EMBL/GenBank/DDBJ databases">
        <title>Jade perch genome.</title>
        <authorList>
            <person name="Chao B."/>
        </authorList>
    </citation>
    <scope>NUCLEOTIDE SEQUENCE</scope>
    <source>
        <strain evidence="1">CB-2022</strain>
    </source>
</reference>